<sequence length="105" mass="11919">MTFQKPRLIGGSFVGIAYSKLDSRSFLLSKTFDLRLILKPLYSKNNVQVPEIGCCSREGAIQIVPEHFSIRVGIYNGRKINVAGLAITSMHQRHQDAAFQHKRRF</sequence>
<accession>A0A212LPI9</accession>
<evidence type="ECO:0000313" key="1">
    <source>
        <dbReference type="EMBL" id="SCM79473.1"/>
    </source>
</evidence>
<dbReference type="AlphaFoldDB" id="A0A212LPI9"/>
<protein>
    <submittedName>
        <fullName evidence="1">Uncharacterized protein</fullName>
    </submittedName>
</protein>
<proteinExistence type="predicted"/>
<name>A0A212LPI9_9HYPH</name>
<dbReference type="EMBL" id="FMJD01000013">
    <property type="protein sequence ID" value="SCM79473.1"/>
    <property type="molecule type" value="Genomic_DNA"/>
</dbReference>
<reference evidence="1" key="1">
    <citation type="submission" date="2016-08" db="EMBL/GenBank/DDBJ databases">
        <authorList>
            <person name="Seilhamer J.J."/>
        </authorList>
    </citation>
    <scope>NUCLEOTIDE SEQUENCE</scope>
    <source>
        <strain evidence="1">86</strain>
    </source>
</reference>
<organism evidence="1">
    <name type="scientific">uncultured Pleomorphomonas sp</name>
    <dbReference type="NCBI Taxonomy" id="442121"/>
    <lineage>
        <taxon>Bacteria</taxon>
        <taxon>Pseudomonadati</taxon>
        <taxon>Pseudomonadota</taxon>
        <taxon>Alphaproteobacteria</taxon>
        <taxon>Hyphomicrobiales</taxon>
        <taxon>Pleomorphomonadaceae</taxon>
        <taxon>Pleomorphomonas</taxon>
        <taxon>environmental samples</taxon>
    </lineage>
</organism>
<gene>
    <name evidence="1" type="ORF">KL86PLE_90421</name>
</gene>